<dbReference type="InterPro" id="IPR032675">
    <property type="entry name" value="LRR_dom_sf"/>
</dbReference>
<dbReference type="GO" id="GO:0031146">
    <property type="term" value="P:SCF-dependent proteasomal ubiquitin-dependent protein catabolic process"/>
    <property type="evidence" value="ECO:0007669"/>
    <property type="project" value="TreeGrafter"/>
</dbReference>
<keyword evidence="5" id="KW-1185">Reference proteome</keyword>
<protein>
    <recommendedName>
        <fullName evidence="3">Disease resistance R13L4/SHOC-2-like LRR domain-containing protein</fullName>
    </recommendedName>
</protein>
<name>A0A8S1IPZ2_9CHLO</name>
<comment type="caution">
    <text evidence="4">The sequence shown here is derived from an EMBL/GenBank/DDBJ whole genome shotgun (WGS) entry which is preliminary data.</text>
</comment>
<dbReference type="GO" id="GO:0019005">
    <property type="term" value="C:SCF ubiquitin ligase complex"/>
    <property type="evidence" value="ECO:0007669"/>
    <property type="project" value="TreeGrafter"/>
</dbReference>
<keyword evidence="2" id="KW-0677">Repeat</keyword>
<organism evidence="4 5">
    <name type="scientific">Ostreobium quekettii</name>
    <dbReference type="NCBI Taxonomy" id="121088"/>
    <lineage>
        <taxon>Eukaryota</taxon>
        <taxon>Viridiplantae</taxon>
        <taxon>Chlorophyta</taxon>
        <taxon>core chlorophytes</taxon>
        <taxon>Ulvophyceae</taxon>
        <taxon>TCBD clade</taxon>
        <taxon>Bryopsidales</taxon>
        <taxon>Ostreobineae</taxon>
        <taxon>Ostreobiaceae</taxon>
        <taxon>Ostreobium</taxon>
    </lineage>
</organism>
<dbReference type="PANTHER" id="PTHR13318">
    <property type="entry name" value="PARTNER OF PAIRED, ISOFORM B-RELATED"/>
    <property type="match status" value="1"/>
</dbReference>
<dbReference type="InterPro" id="IPR055414">
    <property type="entry name" value="LRR_R13L4/SHOC2-like"/>
</dbReference>
<evidence type="ECO:0000256" key="2">
    <source>
        <dbReference type="ARBA" id="ARBA00022737"/>
    </source>
</evidence>
<dbReference type="GO" id="GO:0005930">
    <property type="term" value="C:axoneme"/>
    <property type="evidence" value="ECO:0007669"/>
    <property type="project" value="UniProtKB-SubCell"/>
</dbReference>
<evidence type="ECO:0000256" key="1">
    <source>
        <dbReference type="ARBA" id="ARBA00004430"/>
    </source>
</evidence>
<dbReference type="Gene3D" id="3.80.10.10">
    <property type="entry name" value="Ribonuclease Inhibitor"/>
    <property type="match status" value="2"/>
</dbReference>
<comment type="subcellular location">
    <subcellularLocation>
        <location evidence="1">Cytoplasm</location>
        <location evidence="1">Cytoskeleton</location>
        <location evidence="1">Cilium axoneme</location>
    </subcellularLocation>
</comment>
<proteinExistence type="predicted"/>
<dbReference type="SUPFAM" id="SSF52047">
    <property type="entry name" value="RNI-like"/>
    <property type="match status" value="1"/>
</dbReference>
<sequence length="286" mass="31521">MNRHWWLWATGSVTRLSIKMHVPLRSMLSAIAHKFVSAQHIAFAFPGCVHGRDLMGLEQLQRLTDIDLSACGELGREVLEYVGQLRNLRCLHLRASLGGITNSGWGRVGRLPSLTHLDLGRTRMTTNEFSILGNMTSLTHLLLQESELLSDHSLELVGRLKLLRTLSISASGEFSDAGLGHVGRLTDLKHSDASSRNRVTNNGMSQLLGLAALTYLGLSFCDVSDPGLRCVGRMTTLAWLDLTYTPVTDDSLASKSALTSLKWFKHTRLWTGHGLSLGVHRQIVGF</sequence>
<evidence type="ECO:0000259" key="3">
    <source>
        <dbReference type="Pfam" id="PF23598"/>
    </source>
</evidence>
<accession>A0A8S1IPZ2</accession>
<dbReference type="EMBL" id="CAJHUC010000382">
    <property type="protein sequence ID" value="CAD7695717.1"/>
    <property type="molecule type" value="Genomic_DNA"/>
</dbReference>
<reference evidence="4" key="1">
    <citation type="submission" date="2020-12" db="EMBL/GenBank/DDBJ databases">
        <authorList>
            <person name="Iha C."/>
        </authorList>
    </citation>
    <scope>NUCLEOTIDE SEQUENCE</scope>
</reference>
<dbReference type="AlphaFoldDB" id="A0A8S1IPZ2"/>
<gene>
    <name evidence="4" type="ORF">OSTQU699_LOCUS1078</name>
</gene>
<evidence type="ECO:0000313" key="5">
    <source>
        <dbReference type="Proteomes" id="UP000708148"/>
    </source>
</evidence>
<dbReference type="OrthoDB" id="550575at2759"/>
<evidence type="ECO:0000313" key="4">
    <source>
        <dbReference type="EMBL" id="CAD7695717.1"/>
    </source>
</evidence>
<dbReference type="Pfam" id="PF23598">
    <property type="entry name" value="LRR_14"/>
    <property type="match status" value="1"/>
</dbReference>
<dbReference type="Proteomes" id="UP000708148">
    <property type="component" value="Unassembled WGS sequence"/>
</dbReference>
<feature type="domain" description="Disease resistance R13L4/SHOC-2-like LRR" evidence="3">
    <location>
        <begin position="58"/>
        <end position="264"/>
    </location>
</feature>